<accession>U4LT57</accession>
<gene>
    <name evidence="3" type="ORF">PCON_08790</name>
</gene>
<evidence type="ECO:0000313" key="3">
    <source>
        <dbReference type="EMBL" id="CCX30591.1"/>
    </source>
</evidence>
<keyword evidence="1" id="KW-0175">Coiled coil</keyword>
<feature type="region of interest" description="Disordered" evidence="2">
    <location>
        <begin position="105"/>
        <end position="158"/>
    </location>
</feature>
<feature type="coiled-coil region" evidence="1">
    <location>
        <begin position="19"/>
        <end position="102"/>
    </location>
</feature>
<dbReference type="Gene3D" id="1.10.287.1490">
    <property type="match status" value="1"/>
</dbReference>
<protein>
    <submittedName>
        <fullName evidence="3">Uncharacterized protein</fullName>
    </submittedName>
</protein>
<dbReference type="EMBL" id="HF935442">
    <property type="protein sequence ID" value="CCX30591.1"/>
    <property type="molecule type" value="Genomic_DNA"/>
</dbReference>
<name>U4LT57_PYROM</name>
<keyword evidence="4" id="KW-1185">Reference proteome</keyword>
<evidence type="ECO:0000256" key="1">
    <source>
        <dbReference type="SAM" id="Coils"/>
    </source>
</evidence>
<proteinExistence type="predicted"/>
<dbReference type="AlphaFoldDB" id="U4LT57"/>
<evidence type="ECO:0000313" key="4">
    <source>
        <dbReference type="Proteomes" id="UP000018144"/>
    </source>
</evidence>
<organism evidence="3 4">
    <name type="scientific">Pyronema omphalodes (strain CBS 100304)</name>
    <name type="common">Pyronema confluens</name>
    <dbReference type="NCBI Taxonomy" id="1076935"/>
    <lineage>
        <taxon>Eukaryota</taxon>
        <taxon>Fungi</taxon>
        <taxon>Dikarya</taxon>
        <taxon>Ascomycota</taxon>
        <taxon>Pezizomycotina</taxon>
        <taxon>Pezizomycetes</taxon>
        <taxon>Pezizales</taxon>
        <taxon>Pyronemataceae</taxon>
        <taxon>Pyronema</taxon>
    </lineage>
</organism>
<reference evidence="3 4" key="1">
    <citation type="journal article" date="2013" name="PLoS Genet.">
        <title>The genome and development-dependent transcriptomes of Pyronema confluens: a window into fungal evolution.</title>
        <authorList>
            <person name="Traeger S."/>
            <person name="Altegoer F."/>
            <person name="Freitag M."/>
            <person name="Gabaldon T."/>
            <person name="Kempken F."/>
            <person name="Kumar A."/>
            <person name="Marcet-Houben M."/>
            <person name="Poggeler S."/>
            <person name="Stajich J.E."/>
            <person name="Nowrousian M."/>
        </authorList>
    </citation>
    <scope>NUCLEOTIDE SEQUENCE [LARGE SCALE GENOMIC DNA]</scope>
    <source>
        <strain evidence="4">CBS 100304</strain>
        <tissue evidence="3">Vegetative mycelium</tissue>
    </source>
</reference>
<dbReference type="Proteomes" id="UP000018144">
    <property type="component" value="Unassembled WGS sequence"/>
</dbReference>
<feature type="compositionally biased region" description="Basic and acidic residues" evidence="2">
    <location>
        <begin position="133"/>
        <end position="158"/>
    </location>
</feature>
<sequence length="184" mass="21018">MTSSATTAPTLLKTHARTLSTYRHALSLAQNQLQQLQSTITALQTQLSETKNDEKFWRNRVEELDRLTRVQQLELTAAKRGRREAEQELARVRVELEEVKRGWTRGTPPGAVPRASPRVSLEASPESYNARAATEECRERRYSRGDEHEEGIHEDMEPEEVVREWVQHTGALQDLTACHCQCKA</sequence>
<evidence type="ECO:0000256" key="2">
    <source>
        <dbReference type="SAM" id="MobiDB-lite"/>
    </source>
</evidence>